<dbReference type="AlphaFoldDB" id="A0A4U5MV82"/>
<dbReference type="STRING" id="34508.A0A4U5MV82"/>
<organism evidence="2 3">
    <name type="scientific">Steinernema carpocapsae</name>
    <name type="common">Entomopathogenic nematode</name>
    <dbReference type="NCBI Taxonomy" id="34508"/>
    <lineage>
        <taxon>Eukaryota</taxon>
        <taxon>Metazoa</taxon>
        <taxon>Ecdysozoa</taxon>
        <taxon>Nematoda</taxon>
        <taxon>Chromadorea</taxon>
        <taxon>Rhabditida</taxon>
        <taxon>Tylenchina</taxon>
        <taxon>Panagrolaimomorpha</taxon>
        <taxon>Strongyloidoidea</taxon>
        <taxon>Steinernematidae</taxon>
        <taxon>Steinernema</taxon>
    </lineage>
</organism>
<dbReference type="PANTHER" id="PTHR23021">
    <property type="entry name" value="SERPENTINE RECEPTOR, CLASS T"/>
    <property type="match status" value="1"/>
</dbReference>
<dbReference type="Pfam" id="PF10321">
    <property type="entry name" value="7TM_GPCR_Srt"/>
    <property type="match status" value="1"/>
</dbReference>
<keyword evidence="1" id="KW-1133">Transmembrane helix</keyword>
<feature type="transmembrane region" description="Helical" evidence="1">
    <location>
        <begin position="108"/>
        <end position="130"/>
    </location>
</feature>
<evidence type="ECO:0008006" key="4">
    <source>
        <dbReference type="Google" id="ProtNLM"/>
    </source>
</evidence>
<protein>
    <recommendedName>
        <fullName evidence="4">G-protein coupled receptors family 1 profile domain-containing protein</fullName>
    </recommendedName>
</protein>
<keyword evidence="1" id="KW-0812">Transmembrane</keyword>
<reference evidence="2 3" key="1">
    <citation type="journal article" date="2015" name="Genome Biol.">
        <title>Comparative genomics of Steinernema reveals deeply conserved gene regulatory networks.</title>
        <authorList>
            <person name="Dillman A.R."/>
            <person name="Macchietto M."/>
            <person name="Porter C.F."/>
            <person name="Rogers A."/>
            <person name="Williams B."/>
            <person name="Antoshechkin I."/>
            <person name="Lee M.M."/>
            <person name="Goodwin Z."/>
            <person name="Lu X."/>
            <person name="Lewis E.E."/>
            <person name="Goodrich-Blair H."/>
            <person name="Stock S.P."/>
            <person name="Adams B.J."/>
            <person name="Sternberg P.W."/>
            <person name="Mortazavi A."/>
        </authorList>
    </citation>
    <scope>NUCLEOTIDE SEQUENCE [LARGE SCALE GENOMIC DNA]</scope>
    <source>
        <strain evidence="2 3">ALL</strain>
    </source>
</reference>
<dbReference type="EMBL" id="AZBU02000006">
    <property type="protein sequence ID" value="TKR73757.1"/>
    <property type="molecule type" value="Genomic_DNA"/>
</dbReference>
<feature type="transmembrane region" description="Helical" evidence="1">
    <location>
        <begin position="142"/>
        <end position="163"/>
    </location>
</feature>
<reference evidence="2 3" key="2">
    <citation type="journal article" date="2019" name="G3 (Bethesda)">
        <title>Hybrid Assembly of the Genome of the Entomopathogenic Nematode Steinernema carpocapsae Identifies the X-Chromosome.</title>
        <authorList>
            <person name="Serra L."/>
            <person name="Macchietto M."/>
            <person name="Macias-Munoz A."/>
            <person name="McGill C.J."/>
            <person name="Rodriguez I.M."/>
            <person name="Rodriguez B."/>
            <person name="Murad R."/>
            <person name="Mortazavi A."/>
        </authorList>
    </citation>
    <scope>NUCLEOTIDE SEQUENCE [LARGE SCALE GENOMIC DNA]</scope>
    <source>
        <strain evidence="2 3">ALL</strain>
    </source>
</reference>
<sequence length="356" mass="40883">MEFFLFQREDYKKLYGCDVLSEDEWQKHGKPNVVLGAFSIITGFIYLSAYIPCLIVISRKELLKHSCYKIMLWLGLLDCLSVLISCLISGFFSLFGTVACPRWAEVEYVIGAFAAAAWFSECATCVLLAFNRCVDLWRNKYLLAIFAGNWTYVWIGIMFIYFLCCVVFEKGMIFSTTAYAWFFDPYFGISEVKVDKSNFATTLQCINNIGVVALLVSLNMFLICSIAWKTRRSQSNYLSRMQKRITVQAIMVCAVNFATAVTYLYMQFVPTPWYFTIIGQVCWQLSSGVAPFIYLALNPTIRQRVAQLPYPRMLEISRLSRLLASSSLQNLEFKKNNIQLIQNYKLITPSTDRTTL</sequence>
<dbReference type="InterPro" id="IPR019425">
    <property type="entry name" value="7TM_GPCR_serpentine_rcpt_Srt"/>
</dbReference>
<dbReference type="Proteomes" id="UP000298663">
    <property type="component" value="Unassembled WGS sequence"/>
</dbReference>
<evidence type="ECO:0000313" key="3">
    <source>
        <dbReference type="Proteomes" id="UP000298663"/>
    </source>
</evidence>
<dbReference type="OrthoDB" id="5875846at2759"/>
<evidence type="ECO:0000256" key="1">
    <source>
        <dbReference type="SAM" id="Phobius"/>
    </source>
</evidence>
<name>A0A4U5MV82_STECR</name>
<proteinExistence type="predicted"/>
<evidence type="ECO:0000313" key="2">
    <source>
        <dbReference type="EMBL" id="TKR73757.1"/>
    </source>
</evidence>
<feature type="transmembrane region" description="Helical" evidence="1">
    <location>
        <begin position="33"/>
        <end position="58"/>
    </location>
</feature>
<feature type="transmembrane region" description="Helical" evidence="1">
    <location>
        <begin position="249"/>
        <end position="266"/>
    </location>
</feature>
<gene>
    <name evidence="2" type="ORF">L596_021032</name>
</gene>
<feature type="transmembrane region" description="Helical" evidence="1">
    <location>
        <begin position="272"/>
        <end position="297"/>
    </location>
</feature>
<comment type="caution">
    <text evidence="2">The sequence shown here is derived from an EMBL/GenBank/DDBJ whole genome shotgun (WGS) entry which is preliminary data.</text>
</comment>
<dbReference type="PANTHER" id="PTHR23021:SF11">
    <property type="entry name" value="SERPENTINE RECEPTOR, CLASS T"/>
    <property type="match status" value="1"/>
</dbReference>
<dbReference type="Gene3D" id="1.20.1070.10">
    <property type="entry name" value="Rhodopsin 7-helix transmembrane proteins"/>
    <property type="match status" value="1"/>
</dbReference>
<dbReference type="SUPFAM" id="SSF81321">
    <property type="entry name" value="Family A G protein-coupled receptor-like"/>
    <property type="match status" value="1"/>
</dbReference>
<accession>A0A4U5MV82</accession>
<keyword evidence="1" id="KW-0472">Membrane</keyword>
<feature type="transmembrane region" description="Helical" evidence="1">
    <location>
        <begin position="70"/>
        <end position="96"/>
    </location>
</feature>
<feature type="transmembrane region" description="Helical" evidence="1">
    <location>
        <begin position="209"/>
        <end position="228"/>
    </location>
</feature>
<keyword evidence="3" id="KW-1185">Reference proteome</keyword>